<comment type="caution">
    <text evidence="2">The sequence shown here is derived from an EMBL/GenBank/DDBJ whole genome shotgun (WGS) entry which is preliminary data.</text>
</comment>
<evidence type="ECO:0000256" key="1">
    <source>
        <dbReference type="SAM" id="Coils"/>
    </source>
</evidence>
<keyword evidence="3" id="KW-1185">Reference proteome</keyword>
<dbReference type="GO" id="GO:0005814">
    <property type="term" value="C:centriole"/>
    <property type="evidence" value="ECO:0007669"/>
    <property type="project" value="InterPro"/>
</dbReference>
<dbReference type="GO" id="GO:0007005">
    <property type="term" value="P:mitochondrion organization"/>
    <property type="evidence" value="ECO:0007669"/>
    <property type="project" value="InterPro"/>
</dbReference>
<accession>A0AAV8WBX6</accession>
<evidence type="ECO:0000313" key="2">
    <source>
        <dbReference type="EMBL" id="KAJ8924122.1"/>
    </source>
</evidence>
<name>A0AAV8WBX6_9CUCU</name>
<dbReference type="GO" id="GO:0097539">
    <property type="term" value="C:ciliary transition fiber"/>
    <property type="evidence" value="ECO:0007669"/>
    <property type="project" value="TreeGrafter"/>
</dbReference>
<dbReference type="PANTHER" id="PTHR36170:SF1">
    <property type="entry name" value="CENTROSOMAL PROTEIN OF 89 KDA"/>
    <property type="match status" value="1"/>
</dbReference>
<dbReference type="Proteomes" id="UP001159042">
    <property type="component" value="Unassembled WGS sequence"/>
</dbReference>
<organism evidence="2 3">
    <name type="scientific">Exocentrus adspersus</name>
    <dbReference type="NCBI Taxonomy" id="1586481"/>
    <lineage>
        <taxon>Eukaryota</taxon>
        <taxon>Metazoa</taxon>
        <taxon>Ecdysozoa</taxon>
        <taxon>Arthropoda</taxon>
        <taxon>Hexapoda</taxon>
        <taxon>Insecta</taxon>
        <taxon>Pterygota</taxon>
        <taxon>Neoptera</taxon>
        <taxon>Endopterygota</taxon>
        <taxon>Coleoptera</taxon>
        <taxon>Polyphaga</taxon>
        <taxon>Cucujiformia</taxon>
        <taxon>Chrysomeloidea</taxon>
        <taxon>Cerambycidae</taxon>
        <taxon>Lamiinae</taxon>
        <taxon>Acanthocinini</taxon>
        <taxon>Exocentrus</taxon>
    </lineage>
</organism>
<sequence>MLPLFQIVTTTLRKDMPTNDVPVKSRRKKVDVPVHKTFHSGKEGRKKSFSANFNAQKNKDLDIQDNRPIHTEVVVEIPDTDRSSKVSKKQLVKENCKLNENNRELVTKFNELEELSVRKITKLREKIASLQTAKVEIEKENKYVREQHQDLIYNYENLQKQLESSRICRNCEELSSVIDKYNADNNALENRNKELNEDLNMLKTVVYRLNVQLERYQETLRKTNIKVTKSLPALPHETPDALNLDENIRRNILSEVHQNHTHTPISWGNVNAHTLGPLLDAYEDRIKEKEEIIQGYDQELSNITGNLREIIEENEILHAKLTQDEGCSSKLKVEVANLKQELKSTKEENDLLIKKCALKQDKVEEILKVYEAKVEQMNRDFNVLHEEYIKCRTENAALKEKSKSLLDAQEDIRGQMQNYIPVSVHNSSVNECKKWYEELKQQYENEKQKLKETIESQSKMIDEFNREHKNFRQVKEGLEAKNVQLEKQIKKWETKCLELEHALNEVQLSRSAIRKQLHKVMGFAKDMVAEQETLLKALNQRHLENRAVKKIGSDMATKMDSLKHQLKDVQKSAWQEFTTVEQKIQEQTELIETMKDEHQNEIEKLQKIIQEQQETNLLLKTDTLPMPHYLLYKDKYK</sequence>
<dbReference type="PANTHER" id="PTHR36170">
    <property type="entry name" value="CENTROSOMAL PROTEIN OF 89 KDA"/>
    <property type="match status" value="1"/>
</dbReference>
<feature type="coiled-coil region" evidence="1">
    <location>
        <begin position="171"/>
        <end position="205"/>
    </location>
</feature>
<proteinExistence type="predicted"/>
<protein>
    <submittedName>
        <fullName evidence="2">Uncharacterized protein</fullName>
    </submittedName>
</protein>
<keyword evidence="1" id="KW-0175">Coiled coil</keyword>
<dbReference type="EMBL" id="JANEYG010000003">
    <property type="protein sequence ID" value="KAJ8924122.1"/>
    <property type="molecule type" value="Genomic_DNA"/>
</dbReference>
<gene>
    <name evidence="2" type="ORF">NQ315_006905</name>
</gene>
<evidence type="ECO:0000313" key="3">
    <source>
        <dbReference type="Proteomes" id="UP001159042"/>
    </source>
</evidence>
<dbReference type="GO" id="GO:0060271">
    <property type="term" value="P:cilium assembly"/>
    <property type="evidence" value="ECO:0007669"/>
    <property type="project" value="InterPro"/>
</dbReference>
<feature type="coiled-coil region" evidence="1">
    <location>
        <begin position="279"/>
        <end position="387"/>
    </location>
</feature>
<dbReference type="GO" id="GO:0045202">
    <property type="term" value="C:synapse"/>
    <property type="evidence" value="ECO:0007669"/>
    <property type="project" value="GOC"/>
</dbReference>
<feature type="coiled-coil region" evidence="1">
    <location>
        <begin position="577"/>
        <end position="622"/>
    </location>
</feature>
<reference evidence="2 3" key="1">
    <citation type="journal article" date="2023" name="Insect Mol. Biol.">
        <title>Genome sequencing provides insights into the evolution of gene families encoding plant cell wall-degrading enzymes in longhorned beetles.</title>
        <authorList>
            <person name="Shin N.R."/>
            <person name="Okamura Y."/>
            <person name="Kirsch R."/>
            <person name="Pauchet Y."/>
        </authorList>
    </citation>
    <scope>NUCLEOTIDE SEQUENCE [LARGE SCALE GENOMIC DNA]</scope>
    <source>
        <strain evidence="2">EAD_L_NR</strain>
    </source>
</reference>
<feature type="coiled-coil region" evidence="1">
    <location>
        <begin position="429"/>
        <end position="509"/>
    </location>
</feature>
<dbReference type="InterPro" id="IPR033545">
    <property type="entry name" value="CEP89"/>
</dbReference>
<dbReference type="GO" id="GO:0007268">
    <property type="term" value="P:chemical synaptic transmission"/>
    <property type="evidence" value="ECO:0007669"/>
    <property type="project" value="InterPro"/>
</dbReference>
<dbReference type="AlphaFoldDB" id="A0AAV8WBX6"/>